<accession>A0ABQ9HRN7</accession>
<reference evidence="1 2" key="1">
    <citation type="submission" date="2023-02" db="EMBL/GenBank/DDBJ databases">
        <title>LHISI_Scaffold_Assembly.</title>
        <authorList>
            <person name="Stuart O.P."/>
            <person name="Cleave R."/>
            <person name="Magrath M.J.L."/>
            <person name="Mikheyev A.S."/>
        </authorList>
    </citation>
    <scope>NUCLEOTIDE SEQUENCE [LARGE SCALE GENOMIC DNA]</scope>
    <source>
        <strain evidence="1">Daus_M_001</strain>
        <tissue evidence="1">Leg muscle</tissue>
    </source>
</reference>
<evidence type="ECO:0000313" key="1">
    <source>
        <dbReference type="EMBL" id="KAJ8887055.1"/>
    </source>
</evidence>
<dbReference type="InterPro" id="IPR043502">
    <property type="entry name" value="DNA/RNA_pol_sf"/>
</dbReference>
<proteinExistence type="predicted"/>
<dbReference type="EMBL" id="JARBHB010000004">
    <property type="protein sequence ID" value="KAJ8887055.1"/>
    <property type="molecule type" value="Genomic_DNA"/>
</dbReference>
<comment type="caution">
    <text evidence="1">The sequence shown here is derived from an EMBL/GenBank/DDBJ whole genome shotgun (WGS) entry which is preliminary data.</text>
</comment>
<keyword evidence="2" id="KW-1185">Reference proteome</keyword>
<organism evidence="1 2">
    <name type="scientific">Dryococelus australis</name>
    <dbReference type="NCBI Taxonomy" id="614101"/>
    <lineage>
        <taxon>Eukaryota</taxon>
        <taxon>Metazoa</taxon>
        <taxon>Ecdysozoa</taxon>
        <taxon>Arthropoda</taxon>
        <taxon>Hexapoda</taxon>
        <taxon>Insecta</taxon>
        <taxon>Pterygota</taxon>
        <taxon>Neoptera</taxon>
        <taxon>Polyneoptera</taxon>
        <taxon>Phasmatodea</taxon>
        <taxon>Verophasmatodea</taxon>
        <taxon>Anareolatae</taxon>
        <taxon>Phasmatidae</taxon>
        <taxon>Eurycanthinae</taxon>
        <taxon>Dryococelus</taxon>
    </lineage>
</organism>
<protein>
    <submittedName>
        <fullName evidence="1">Uncharacterized protein</fullName>
    </submittedName>
</protein>
<dbReference type="PANTHER" id="PTHR33198">
    <property type="entry name" value="ANK_REP_REGION DOMAIN-CONTAINING PROTEIN-RELATED"/>
    <property type="match status" value="1"/>
</dbReference>
<gene>
    <name evidence="1" type="ORF">PR048_013270</name>
</gene>
<dbReference type="SUPFAM" id="SSF56672">
    <property type="entry name" value="DNA/RNA polymerases"/>
    <property type="match status" value="1"/>
</dbReference>
<evidence type="ECO:0000313" key="2">
    <source>
        <dbReference type="Proteomes" id="UP001159363"/>
    </source>
</evidence>
<sequence length="367" mass="41854">MADEKKEAGATVSTCILAPPASLDFRRPDEWGSWFKRFQSELLKKSSKIQISTLIYILGQESEDIINSFNLSDEESTSYEAVVKRFESYFISKRNVIYERVKFNLNSQLADESVHTFVTALHSSAEKCKYKSMRNELIRDIEVQMEENVLGAVGHLLKSTWSDVQPSEKAVEFAKIQVILGKFVGKGKIHTYRKLTSQDNPFKIDTGADVMVVLEQVFDSRYSASNLEIKPGLNEPILGRSAINFLGIFQWVEEVNQLRNKFNPLEMYPKLFKDLGLMAATYKIRLKNDAVPVSLHAPRRVALPLQPKLKQDIDRLVNMGIISPVDRPTEWCSGTVIVPKRNGQMRLCRPYSSQHKCPNRAYNLTSR</sequence>
<dbReference type="Gene3D" id="3.10.10.10">
    <property type="entry name" value="HIV Type 1 Reverse Transcriptase, subunit A, domain 1"/>
    <property type="match status" value="1"/>
</dbReference>
<name>A0ABQ9HRN7_9NEOP</name>
<dbReference type="Proteomes" id="UP001159363">
    <property type="component" value="Chromosome X"/>
</dbReference>